<dbReference type="InterPro" id="IPR045210">
    <property type="entry name" value="RING-Ubox_PUB"/>
</dbReference>
<evidence type="ECO:0000313" key="11">
    <source>
        <dbReference type="Proteomes" id="UP000275267"/>
    </source>
</evidence>
<dbReference type="UniPathway" id="UPA00143"/>
<dbReference type="EC" id="2.3.2.27" evidence="3"/>
<organism evidence="10 11">
    <name type="scientific">Panicum miliaceum</name>
    <name type="common">Proso millet</name>
    <name type="synonym">Broomcorn millet</name>
    <dbReference type="NCBI Taxonomy" id="4540"/>
    <lineage>
        <taxon>Eukaryota</taxon>
        <taxon>Viridiplantae</taxon>
        <taxon>Streptophyta</taxon>
        <taxon>Embryophyta</taxon>
        <taxon>Tracheophyta</taxon>
        <taxon>Spermatophyta</taxon>
        <taxon>Magnoliopsida</taxon>
        <taxon>Liliopsida</taxon>
        <taxon>Poales</taxon>
        <taxon>Poaceae</taxon>
        <taxon>PACMAD clade</taxon>
        <taxon>Panicoideae</taxon>
        <taxon>Panicodae</taxon>
        <taxon>Paniceae</taxon>
        <taxon>Panicinae</taxon>
        <taxon>Panicum</taxon>
        <taxon>Panicum sect. Panicum</taxon>
    </lineage>
</organism>
<keyword evidence="6" id="KW-0833">Ubl conjugation pathway</keyword>
<dbReference type="AlphaFoldDB" id="A0A3L6Q3P9"/>
<evidence type="ECO:0000256" key="7">
    <source>
        <dbReference type="SAM" id="Coils"/>
    </source>
</evidence>
<dbReference type="SMART" id="SM00504">
    <property type="entry name" value="Ubox"/>
    <property type="match status" value="1"/>
</dbReference>
<comment type="pathway">
    <text evidence="2">Protein modification; protein ubiquitination.</text>
</comment>
<feature type="domain" description="U-box" evidence="9">
    <location>
        <begin position="527"/>
        <end position="601"/>
    </location>
</feature>
<evidence type="ECO:0000256" key="8">
    <source>
        <dbReference type="SAM" id="MobiDB-lite"/>
    </source>
</evidence>
<dbReference type="Proteomes" id="UP000275267">
    <property type="component" value="Unassembled WGS sequence"/>
</dbReference>
<dbReference type="PANTHER" id="PTHR23315:SF242">
    <property type="entry name" value="RING-TYPE E3 UBIQUITIN TRANSFERASE"/>
    <property type="match status" value="1"/>
</dbReference>
<feature type="region of interest" description="Disordered" evidence="8">
    <location>
        <begin position="1"/>
        <end position="99"/>
    </location>
</feature>
<dbReference type="InterPro" id="IPR003613">
    <property type="entry name" value="Ubox_domain"/>
</dbReference>
<dbReference type="PANTHER" id="PTHR23315">
    <property type="entry name" value="U BOX DOMAIN-CONTAINING"/>
    <property type="match status" value="1"/>
</dbReference>
<dbReference type="PROSITE" id="PS51698">
    <property type="entry name" value="U_BOX"/>
    <property type="match status" value="1"/>
</dbReference>
<dbReference type="SUPFAM" id="SSF48371">
    <property type="entry name" value="ARM repeat"/>
    <property type="match status" value="1"/>
</dbReference>
<dbReference type="InterPro" id="IPR000225">
    <property type="entry name" value="Armadillo"/>
</dbReference>
<dbReference type="CDD" id="cd16664">
    <property type="entry name" value="RING-Ubox_PUB"/>
    <property type="match status" value="1"/>
</dbReference>
<sequence>MDPLPQRGRSRYGGGSGQQPQQQFPFVVDPTEAPGAAAVRAFFPAPGGEPPSSSGDRASLGHGQGMHHRYHQFGVEGKRDGGPSAAPLPRHSSSPPEFFSSPVVDNDLLCPYLLEHIDNQIIDICYLHLEEYGANIVAWEFSGFPNARAGVGVGGEVHHAMSSYHKKMKAPMNLAGQGTLSHISEDGIPDLTSNVHGIGHSEENITANGVARSFSSGFSIGPWEDSNSIVFSNPASKAGIHNNDDIIASLSNYEFQQLHGALCDQLYTAVHEVLDAIPSLETTRPRCSSRLLALSSLSIAAEKAKNLLQYCSECSKLYLAATAESVLIKFESSRQALLESLHQVEETIPEAIGSKITQIAQELDKAVFALDQSEKQIGDEVNHLIQNESKFNGFLDENEVEFFRQTAFRAGIASSTAAVTERRALRKLLERAHAEEDLKKESIAAYLLHLMRKYRNIFKSEITDSTNSQCSSPSCSSSSLSSSIGLHRSLSSSVDLHGNCQALERQLPRVGSFSLKRIKGLSGSMPLPAEELRCPISLQLMYDPVVIASGQTYERACIEKWFDSGNTTCPKTRKQLPHLSMTPNYCIKGLIASWCEQNGVVVPSAPPESPKLKYLRISSLKSSTCLVTNGVNTVLFEDTSAKDDAKSDSAVIVEKFSRQNSSEVASKILVDEVSPEKCSHQNSGEATSEICEIEDSLMKFPDQNSKETVSEICEEWLHVLSKNNSDCMNEQHKLVEQIRLLLKNDDELRDYAGANGITEPLIHFLKMAIFREDVQSQEVCTMALFNLAVSNDRNKRQLLSAGVIPLIEQMIQKPETCEAAIAMYLNLSCISEAQSIIGSSDAIPFLIEGLREDGSRSDTCRLDALLTLHNLSLHAPNVPLLMASGIIDSLRSVLTPSSSWTDKALAVLLNLALTRVGQMEIAANAAMVGAIVLILDNGEPAEMEKAVSCLYVICSGDEGSSQTVLQEGVIPALVSVTANGTARARDKAQRLLRLFREQRQRELEEMQPRVQLHEVASQAAAAQQQQQAEEEEEMVLAVTPAAAAGKASGGKRPRLRRSGSRRFTKAFTCLLKKWSFR</sequence>
<dbReference type="STRING" id="4540.A0A3L6Q3P9"/>
<dbReference type="Gene3D" id="1.25.10.10">
    <property type="entry name" value="Leucine-rich Repeat Variant"/>
    <property type="match status" value="1"/>
</dbReference>
<dbReference type="GO" id="GO:0061630">
    <property type="term" value="F:ubiquitin protein ligase activity"/>
    <property type="evidence" value="ECO:0007669"/>
    <property type="project" value="UniProtKB-EC"/>
</dbReference>
<evidence type="ECO:0000256" key="4">
    <source>
        <dbReference type="ARBA" id="ARBA00022679"/>
    </source>
</evidence>
<dbReference type="InterPro" id="IPR058678">
    <property type="entry name" value="ARM_PUB"/>
</dbReference>
<evidence type="ECO:0000256" key="1">
    <source>
        <dbReference type="ARBA" id="ARBA00000900"/>
    </source>
</evidence>
<evidence type="ECO:0000256" key="2">
    <source>
        <dbReference type="ARBA" id="ARBA00004906"/>
    </source>
</evidence>
<accession>A0A3L6Q3P9</accession>
<dbReference type="Pfam" id="PF25598">
    <property type="entry name" value="ARM_PUB"/>
    <property type="match status" value="1"/>
</dbReference>
<reference evidence="11" key="1">
    <citation type="journal article" date="2019" name="Nat. Commun.">
        <title>The genome of broomcorn millet.</title>
        <authorList>
            <person name="Zou C."/>
            <person name="Miki D."/>
            <person name="Li D."/>
            <person name="Tang Q."/>
            <person name="Xiao L."/>
            <person name="Rajput S."/>
            <person name="Deng P."/>
            <person name="Jia W."/>
            <person name="Huang R."/>
            <person name="Zhang M."/>
            <person name="Sun Y."/>
            <person name="Hu J."/>
            <person name="Fu X."/>
            <person name="Schnable P.S."/>
            <person name="Li F."/>
            <person name="Zhang H."/>
            <person name="Feng B."/>
            <person name="Zhu X."/>
            <person name="Liu R."/>
            <person name="Schnable J.C."/>
            <person name="Zhu J.-K."/>
            <person name="Zhang H."/>
        </authorList>
    </citation>
    <scope>NUCLEOTIDE SEQUENCE [LARGE SCALE GENOMIC DNA]</scope>
</reference>
<evidence type="ECO:0000256" key="6">
    <source>
        <dbReference type="ARBA" id="ARBA00022786"/>
    </source>
</evidence>
<keyword evidence="4" id="KW-0808">Transferase</keyword>
<dbReference type="InterPro" id="IPR016024">
    <property type="entry name" value="ARM-type_fold"/>
</dbReference>
<dbReference type="Pfam" id="PF04564">
    <property type="entry name" value="U-box"/>
    <property type="match status" value="1"/>
</dbReference>
<evidence type="ECO:0000256" key="3">
    <source>
        <dbReference type="ARBA" id="ARBA00012483"/>
    </source>
</evidence>
<comment type="caution">
    <text evidence="10">The sequence shown here is derived from an EMBL/GenBank/DDBJ whole genome shotgun (WGS) entry which is preliminary data.</text>
</comment>
<feature type="coiled-coil region" evidence="7">
    <location>
        <begin position="985"/>
        <end position="1032"/>
    </location>
</feature>
<evidence type="ECO:0000256" key="5">
    <source>
        <dbReference type="ARBA" id="ARBA00022737"/>
    </source>
</evidence>
<evidence type="ECO:0000313" key="10">
    <source>
        <dbReference type="EMBL" id="RLM73269.1"/>
    </source>
</evidence>
<dbReference type="FunFam" id="3.30.40.10:FF:000114">
    <property type="entry name" value="RING-type E3 ubiquitin transferase"/>
    <property type="match status" value="1"/>
</dbReference>
<keyword evidence="11" id="KW-1185">Reference proteome</keyword>
<evidence type="ECO:0000259" key="9">
    <source>
        <dbReference type="PROSITE" id="PS51698"/>
    </source>
</evidence>
<dbReference type="EMBL" id="PQIB02000013">
    <property type="protein sequence ID" value="RLM73269.1"/>
    <property type="molecule type" value="Genomic_DNA"/>
</dbReference>
<name>A0A3L6Q3P9_PANMI</name>
<dbReference type="GO" id="GO:0016567">
    <property type="term" value="P:protein ubiquitination"/>
    <property type="evidence" value="ECO:0007669"/>
    <property type="project" value="UniProtKB-UniPathway"/>
</dbReference>
<dbReference type="SMART" id="SM00185">
    <property type="entry name" value="ARM"/>
    <property type="match status" value="4"/>
</dbReference>
<gene>
    <name evidence="10" type="ORF">C2845_PM15G12490</name>
</gene>
<dbReference type="SUPFAM" id="SSF57850">
    <property type="entry name" value="RING/U-box"/>
    <property type="match status" value="1"/>
</dbReference>
<proteinExistence type="predicted"/>
<dbReference type="Gene3D" id="3.30.40.10">
    <property type="entry name" value="Zinc/RING finger domain, C3HC4 (zinc finger)"/>
    <property type="match status" value="1"/>
</dbReference>
<comment type="catalytic activity">
    <reaction evidence="1">
        <text>S-ubiquitinyl-[E2 ubiquitin-conjugating enzyme]-L-cysteine + [acceptor protein]-L-lysine = [E2 ubiquitin-conjugating enzyme]-L-cysteine + N(6)-ubiquitinyl-[acceptor protein]-L-lysine.</text>
        <dbReference type="EC" id="2.3.2.27"/>
    </reaction>
</comment>
<protein>
    <recommendedName>
        <fullName evidence="3">RING-type E3 ubiquitin transferase</fullName>
        <ecNumber evidence="3">2.3.2.27</ecNumber>
    </recommendedName>
</protein>
<dbReference type="InterPro" id="IPR011989">
    <property type="entry name" value="ARM-like"/>
</dbReference>
<dbReference type="OrthoDB" id="654191at2759"/>
<keyword evidence="5" id="KW-0677">Repeat</keyword>
<dbReference type="InterPro" id="IPR013083">
    <property type="entry name" value="Znf_RING/FYVE/PHD"/>
</dbReference>
<keyword evidence="7" id="KW-0175">Coiled coil</keyword>